<evidence type="ECO:0000256" key="5">
    <source>
        <dbReference type="ARBA" id="ARBA00022763"/>
    </source>
</evidence>
<dbReference type="GO" id="GO:0097506">
    <property type="term" value="F:deaminated base DNA N-glycosylase activity"/>
    <property type="evidence" value="ECO:0007669"/>
    <property type="project" value="UniProtKB-ARBA"/>
</dbReference>
<dbReference type="CDD" id="cd10030">
    <property type="entry name" value="UDG-F4_TTUDGA_SPO1dp_like"/>
    <property type="match status" value="1"/>
</dbReference>
<evidence type="ECO:0000256" key="7">
    <source>
        <dbReference type="ARBA" id="ARBA00023004"/>
    </source>
</evidence>
<keyword evidence="3" id="KW-0004">4Fe-4S</keyword>
<dbReference type="NCBIfam" id="TIGR03914">
    <property type="entry name" value="UDG_fam_dom"/>
    <property type="match status" value="1"/>
</dbReference>
<dbReference type="InterPro" id="IPR005122">
    <property type="entry name" value="Uracil-DNA_glycosylase-like"/>
</dbReference>
<feature type="domain" description="Uracil-DNA glycosylase-like" evidence="10">
    <location>
        <begin position="37"/>
        <end position="192"/>
    </location>
</feature>
<dbReference type="NCBIfam" id="TIGR00758">
    <property type="entry name" value="UDG_fam4"/>
    <property type="match status" value="1"/>
</dbReference>
<evidence type="ECO:0000256" key="4">
    <source>
        <dbReference type="ARBA" id="ARBA00022723"/>
    </source>
</evidence>
<evidence type="ECO:0000259" key="10">
    <source>
        <dbReference type="SMART" id="SM00986"/>
    </source>
</evidence>
<evidence type="ECO:0000256" key="2">
    <source>
        <dbReference type="ARBA" id="ARBA00019403"/>
    </source>
</evidence>
<evidence type="ECO:0000256" key="1">
    <source>
        <dbReference type="ARBA" id="ARBA00006521"/>
    </source>
</evidence>
<keyword evidence="6" id="KW-0378">Hydrolase</keyword>
<evidence type="ECO:0000256" key="9">
    <source>
        <dbReference type="ARBA" id="ARBA00023204"/>
    </source>
</evidence>
<dbReference type="SUPFAM" id="SSF52141">
    <property type="entry name" value="Uracil-DNA glycosylase-like"/>
    <property type="match status" value="1"/>
</dbReference>
<evidence type="ECO:0000313" key="11">
    <source>
        <dbReference type="EMBL" id="GLZ81901.1"/>
    </source>
</evidence>
<dbReference type="SMART" id="SM00987">
    <property type="entry name" value="UreE_C"/>
    <property type="match status" value="1"/>
</dbReference>
<evidence type="ECO:0000256" key="3">
    <source>
        <dbReference type="ARBA" id="ARBA00022485"/>
    </source>
</evidence>
<keyword evidence="5" id="KW-0227">DNA damage</keyword>
<dbReference type="Pfam" id="PF03167">
    <property type="entry name" value="UDG"/>
    <property type="match status" value="1"/>
</dbReference>
<gene>
    <name evidence="11" type="primary">dpo</name>
    <name evidence="11" type="ORF">Afil01_67080</name>
</gene>
<dbReference type="Proteomes" id="UP001165079">
    <property type="component" value="Unassembled WGS sequence"/>
</dbReference>
<keyword evidence="7" id="KW-0408">Iron</keyword>
<dbReference type="GO" id="GO:0006281">
    <property type="term" value="P:DNA repair"/>
    <property type="evidence" value="ECO:0007669"/>
    <property type="project" value="UniProtKB-KW"/>
</dbReference>
<dbReference type="GO" id="GO:0046872">
    <property type="term" value="F:metal ion binding"/>
    <property type="evidence" value="ECO:0007669"/>
    <property type="project" value="UniProtKB-KW"/>
</dbReference>
<keyword evidence="12" id="KW-1185">Reference proteome</keyword>
<dbReference type="EMBL" id="BSTX01000008">
    <property type="protein sequence ID" value="GLZ81901.1"/>
    <property type="molecule type" value="Genomic_DNA"/>
</dbReference>
<proteinExistence type="inferred from homology"/>
<evidence type="ECO:0000313" key="12">
    <source>
        <dbReference type="Proteomes" id="UP001165079"/>
    </source>
</evidence>
<dbReference type="SMART" id="SM00986">
    <property type="entry name" value="UDG"/>
    <property type="match status" value="1"/>
</dbReference>
<comment type="caution">
    <text evidence="11">The sequence shown here is derived from an EMBL/GenBank/DDBJ whole genome shotgun (WGS) entry which is preliminary data.</text>
</comment>
<evidence type="ECO:0000256" key="6">
    <source>
        <dbReference type="ARBA" id="ARBA00022801"/>
    </source>
</evidence>
<dbReference type="PANTHER" id="PTHR33693:SF9">
    <property type="entry name" value="TYPE-4 URACIL-DNA GLYCOSYLASE"/>
    <property type="match status" value="1"/>
</dbReference>
<reference evidence="11" key="1">
    <citation type="submission" date="2023-03" db="EMBL/GenBank/DDBJ databases">
        <title>Actinorhabdospora filicis NBRC 111898.</title>
        <authorList>
            <person name="Ichikawa N."/>
            <person name="Sato H."/>
            <person name="Tonouchi N."/>
        </authorList>
    </citation>
    <scope>NUCLEOTIDE SEQUENCE</scope>
    <source>
        <strain evidence="11">NBRC 111898</strain>
    </source>
</reference>
<dbReference type="InterPro" id="IPR051536">
    <property type="entry name" value="UDG_Type-4/5"/>
</dbReference>
<dbReference type="Gene3D" id="3.40.470.10">
    <property type="entry name" value="Uracil-DNA glycosylase-like domain"/>
    <property type="match status" value="1"/>
</dbReference>
<dbReference type="InterPro" id="IPR036895">
    <property type="entry name" value="Uracil-DNA_glycosylase-like_sf"/>
</dbReference>
<keyword evidence="4" id="KW-0479">Metal-binding</keyword>
<organism evidence="11 12">
    <name type="scientific">Actinorhabdospora filicis</name>
    <dbReference type="NCBI Taxonomy" id="1785913"/>
    <lineage>
        <taxon>Bacteria</taxon>
        <taxon>Bacillati</taxon>
        <taxon>Actinomycetota</taxon>
        <taxon>Actinomycetes</taxon>
        <taxon>Micromonosporales</taxon>
        <taxon>Micromonosporaceae</taxon>
        <taxon>Actinorhabdospora</taxon>
    </lineage>
</organism>
<comment type="similarity">
    <text evidence="1">Belongs to the uracil-DNA glycosylase (UDG) superfamily. Type 4 (UDGa) family.</text>
</comment>
<evidence type="ECO:0000256" key="8">
    <source>
        <dbReference type="ARBA" id="ARBA00023014"/>
    </source>
</evidence>
<dbReference type="RefSeq" id="WP_285667469.1">
    <property type="nucleotide sequence ID" value="NZ_BSTX01000008.1"/>
</dbReference>
<sequence>MSAEEYLPQQRDLAELTAAAAACRGCRLWADATRTVFGEGDPHASLMLIGEQPGDTEDHRGRPFTGPAGGVLDRALLAAGIEREAVWLTNAVKHFKFTVDEDGRRRHRKPDRPEILACLPWLRAEIAAVRPALVVAMGATAAQAVIGPSFRVTRRRGQLLDGRDGYRLMATVHPSSILRTPPADREAAFDLFVADLSAAAATLRPGA</sequence>
<accession>A0A9W6SSX5</accession>
<dbReference type="InterPro" id="IPR005273">
    <property type="entry name" value="Ura-DNA_glyco_family4"/>
</dbReference>
<dbReference type="GO" id="GO:0051539">
    <property type="term" value="F:4 iron, 4 sulfur cluster binding"/>
    <property type="evidence" value="ECO:0007669"/>
    <property type="project" value="UniProtKB-KW"/>
</dbReference>
<keyword evidence="9" id="KW-0234">DNA repair</keyword>
<name>A0A9W6SSX5_9ACTN</name>
<dbReference type="AlphaFoldDB" id="A0A9W6SSX5"/>
<keyword evidence="8" id="KW-0411">Iron-sulfur</keyword>
<protein>
    <recommendedName>
        <fullName evidence="2">Type-4 uracil-DNA glycosylase</fullName>
    </recommendedName>
</protein>
<dbReference type="PANTHER" id="PTHR33693">
    <property type="entry name" value="TYPE-5 URACIL-DNA GLYCOSYLASE"/>
    <property type="match status" value="1"/>
</dbReference>